<dbReference type="InterPro" id="IPR002792">
    <property type="entry name" value="TRAM_dom"/>
</dbReference>
<dbReference type="InterPro" id="IPR030390">
    <property type="entry name" value="MeTrfase_TrmA_AS"/>
</dbReference>
<evidence type="ECO:0000313" key="8">
    <source>
        <dbReference type="Proteomes" id="UP001431693"/>
    </source>
</evidence>
<organism evidence="7 8">
    <name type="scientific">Kribbibacterium absianum</name>
    <dbReference type="NCBI Taxonomy" id="3044210"/>
    <lineage>
        <taxon>Bacteria</taxon>
        <taxon>Bacillati</taxon>
        <taxon>Actinomycetota</taxon>
        <taxon>Coriobacteriia</taxon>
        <taxon>Coriobacteriales</taxon>
        <taxon>Kribbibacteriaceae</taxon>
        <taxon>Kribbibacterium</taxon>
    </lineage>
</organism>
<dbReference type="Gene3D" id="3.40.50.150">
    <property type="entry name" value="Vaccinia Virus protein VP39"/>
    <property type="match status" value="1"/>
</dbReference>
<keyword evidence="8" id="KW-1185">Reference proteome</keyword>
<dbReference type="GO" id="GO:0008168">
    <property type="term" value="F:methyltransferase activity"/>
    <property type="evidence" value="ECO:0007669"/>
    <property type="project" value="UniProtKB-KW"/>
</dbReference>
<dbReference type="Gene3D" id="2.40.50.140">
    <property type="entry name" value="Nucleic acid-binding proteins"/>
    <property type="match status" value="1"/>
</dbReference>
<dbReference type="EMBL" id="JASJEX010000004">
    <property type="protein sequence ID" value="MDJ1130025.1"/>
    <property type="molecule type" value="Genomic_DNA"/>
</dbReference>
<dbReference type="Proteomes" id="UP001431693">
    <property type="component" value="Unassembled WGS sequence"/>
</dbReference>
<gene>
    <name evidence="7" type="primary">rlmD</name>
    <name evidence="7" type="ORF">QJ043_08035</name>
</gene>
<feature type="binding site" evidence="4">
    <location>
        <position position="326"/>
    </location>
    <ligand>
        <name>S-adenosyl-L-methionine</name>
        <dbReference type="ChEBI" id="CHEBI:59789"/>
    </ligand>
</feature>
<comment type="caution">
    <text evidence="7">The sequence shown here is derived from an EMBL/GenBank/DDBJ whole genome shotgun (WGS) entry which is preliminary data.</text>
</comment>
<dbReference type="PROSITE" id="PS51687">
    <property type="entry name" value="SAM_MT_RNA_M5U"/>
    <property type="match status" value="1"/>
</dbReference>
<dbReference type="InterPro" id="IPR012340">
    <property type="entry name" value="NA-bd_OB-fold"/>
</dbReference>
<evidence type="ECO:0000256" key="3">
    <source>
        <dbReference type="ARBA" id="ARBA00022691"/>
    </source>
</evidence>
<protein>
    <submittedName>
        <fullName evidence="7">23S rRNA (Uracil(1939)-C(5))-methyltransferase RlmD</fullName>
        <ecNumber evidence="7">2.1.1.190</ecNumber>
    </submittedName>
</protein>
<keyword evidence="1 4" id="KW-0489">Methyltransferase</keyword>
<evidence type="ECO:0000256" key="1">
    <source>
        <dbReference type="ARBA" id="ARBA00022603"/>
    </source>
</evidence>
<dbReference type="SUPFAM" id="SSF53335">
    <property type="entry name" value="S-adenosyl-L-methionine-dependent methyltransferases"/>
    <property type="match status" value="1"/>
</dbReference>
<dbReference type="NCBIfam" id="TIGR00479">
    <property type="entry name" value="rumA"/>
    <property type="match status" value="1"/>
</dbReference>
<keyword evidence="3 4" id="KW-0949">S-adenosyl-L-methionine</keyword>
<dbReference type="InterPro" id="IPR029063">
    <property type="entry name" value="SAM-dependent_MTases_sf"/>
</dbReference>
<dbReference type="PROSITE" id="PS50926">
    <property type="entry name" value="TRAM"/>
    <property type="match status" value="1"/>
</dbReference>
<keyword evidence="2 4" id="KW-0808">Transferase</keyword>
<sequence length="441" mass="47981">MRLTVERMSYGPGAVAHAEDGRVAFVSGACPGDVVEAAVDKDGKRCLEAHVVEVLEAGPDRVRPRCPYAGICGGCPWAQLDYAAQLAAKRANVVDALVRIGKLGVERTERLVRPCRDPGDPWGYRNKIELAAAEQRGKTVIGLHAARGEGVVKVDECLLFDPSHKKLLKHAAGALGYLANSHGLALDRVGLRGSRRTREAEIAVWTSTGPFPRAQAVRMLEQGKKVTSIVRPMLKGDKDSMRARKVTRVERLDGIGAWDERVLEEEMRVSAPSFFQVNTKGADALVSLVLEALEPGPEDVAMDLYSGAGTFTLPLGRRCAWVDAVESYGPAVRDLRKNLERANLTNVDAVGGDAGREFPDDADPDIVVVDPPRAGLAEHVVDLLSETPARAIAYVSCDPATLARDIARFEERGAFQADWVQPVDLFPQTYHVESVTLLRRR</sequence>
<feature type="domain" description="TRAM" evidence="6">
    <location>
        <begin position="1"/>
        <end position="53"/>
    </location>
</feature>
<dbReference type="PANTHER" id="PTHR11061:SF30">
    <property type="entry name" value="TRNA (URACIL(54)-C(5))-METHYLTRANSFERASE"/>
    <property type="match status" value="1"/>
</dbReference>
<dbReference type="SUPFAM" id="SSF50249">
    <property type="entry name" value="Nucleic acid-binding proteins"/>
    <property type="match status" value="1"/>
</dbReference>
<reference evidence="7" key="1">
    <citation type="submission" date="2023-05" db="EMBL/GenBank/DDBJ databases">
        <title>[olsenella] sp. nov., isolated from a pig farm feces dump.</title>
        <authorList>
            <person name="Chang Y.-H."/>
        </authorList>
    </citation>
    <scope>NUCLEOTIDE SEQUENCE</scope>
    <source>
        <strain evidence="7">YH-ols2217</strain>
    </source>
</reference>
<dbReference type="InterPro" id="IPR010280">
    <property type="entry name" value="U5_MeTrfase_fam"/>
</dbReference>
<proteinExistence type="inferred from homology"/>
<dbReference type="InterPro" id="IPR030391">
    <property type="entry name" value="MeTrfase_TrmA_CS"/>
</dbReference>
<dbReference type="PROSITE" id="PS01230">
    <property type="entry name" value="TRMA_1"/>
    <property type="match status" value="1"/>
</dbReference>
<dbReference type="Pfam" id="PF05958">
    <property type="entry name" value="tRNA_U5-meth_tr"/>
    <property type="match status" value="1"/>
</dbReference>
<dbReference type="RefSeq" id="WP_283713173.1">
    <property type="nucleotide sequence ID" value="NZ_JASJEW010000003.1"/>
</dbReference>
<feature type="binding site" evidence="4">
    <location>
        <position position="370"/>
    </location>
    <ligand>
        <name>S-adenosyl-L-methionine</name>
        <dbReference type="ChEBI" id="CHEBI:59789"/>
    </ligand>
</feature>
<comment type="similarity">
    <text evidence="4">Belongs to the class I-like SAM-binding methyltransferase superfamily. RNA M5U methyltransferase family.</text>
</comment>
<evidence type="ECO:0000313" key="7">
    <source>
        <dbReference type="EMBL" id="MDJ1130025.1"/>
    </source>
</evidence>
<evidence type="ECO:0000256" key="4">
    <source>
        <dbReference type="PROSITE-ProRule" id="PRU01024"/>
    </source>
</evidence>
<dbReference type="PROSITE" id="PS01231">
    <property type="entry name" value="TRMA_2"/>
    <property type="match status" value="1"/>
</dbReference>
<feature type="binding site" evidence="4">
    <location>
        <position position="305"/>
    </location>
    <ligand>
        <name>S-adenosyl-L-methionine</name>
        <dbReference type="ChEBI" id="CHEBI:59789"/>
    </ligand>
</feature>
<feature type="active site" description="Nucleophile" evidence="4">
    <location>
        <position position="397"/>
    </location>
</feature>
<accession>A0ABT6ZLU1</accession>
<feature type="binding site" evidence="4">
    <location>
        <position position="276"/>
    </location>
    <ligand>
        <name>S-adenosyl-L-methionine</name>
        <dbReference type="ChEBI" id="CHEBI:59789"/>
    </ligand>
</feature>
<name>A0ABT6ZLU1_9ACTN</name>
<feature type="active site" evidence="5">
    <location>
        <position position="397"/>
    </location>
</feature>
<dbReference type="Gene3D" id="2.40.50.1070">
    <property type="match status" value="1"/>
</dbReference>
<dbReference type="PANTHER" id="PTHR11061">
    <property type="entry name" value="RNA M5U METHYLTRANSFERASE"/>
    <property type="match status" value="1"/>
</dbReference>
<evidence type="ECO:0000256" key="2">
    <source>
        <dbReference type="ARBA" id="ARBA00022679"/>
    </source>
</evidence>
<dbReference type="EC" id="2.1.1.190" evidence="7"/>
<evidence type="ECO:0000256" key="5">
    <source>
        <dbReference type="PROSITE-ProRule" id="PRU10015"/>
    </source>
</evidence>
<evidence type="ECO:0000259" key="6">
    <source>
        <dbReference type="PROSITE" id="PS50926"/>
    </source>
</evidence>
<dbReference type="CDD" id="cd02440">
    <property type="entry name" value="AdoMet_MTases"/>
    <property type="match status" value="1"/>
</dbReference>
<dbReference type="GO" id="GO:0032259">
    <property type="term" value="P:methylation"/>
    <property type="evidence" value="ECO:0007669"/>
    <property type="project" value="UniProtKB-KW"/>
</dbReference>